<dbReference type="SUPFAM" id="SSF51338">
    <property type="entry name" value="Composite domain of metallo-dependent hydrolases"/>
    <property type="match status" value="1"/>
</dbReference>
<dbReference type="CDD" id="cd01293">
    <property type="entry name" value="Bact_CD"/>
    <property type="match status" value="1"/>
</dbReference>
<dbReference type="InterPro" id="IPR052349">
    <property type="entry name" value="Metallo-hydrolase_Enzymes"/>
</dbReference>
<evidence type="ECO:0000313" key="5">
    <source>
        <dbReference type="Proteomes" id="UP000199377"/>
    </source>
</evidence>
<dbReference type="PANTHER" id="PTHR32027">
    <property type="entry name" value="CYTOSINE DEAMINASE"/>
    <property type="match status" value="1"/>
</dbReference>
<keyword evidence="5" id="KW-1185">Reference proteome</keyword>
<dbReference type="Proteomes" id="UP000199377">
    <property type="component" value="Unassembled WGS sequence"/>
</dbReference>
<keyword evidence="1" id="KW-0479">Metal-binding</keyword>
<dbReference type="InterPro" id="IPR013108">
    <property type="entry name" value="Amidohydro_3"/>
</dbReference>
<dbReference type="STRING" id="1114924.SAMN05216258_102506"/>
<sequence length="404" mass="42757">MTDTLFDNALLPDGTRAAFAVTAGRIEAVLAEGEPRPGAASVVDFGGRLVAPGFVEGHIHLDTSFWGEAWKPHKPCTAGFDVHERVRFQNENLAEADPLDIRARRQLELCLAQGSTRMRSHVMIDLNVGLSHVETLLAVREEYAGLIDLQLCAFPQSGVLKSPGVDALMDEAMAMGCDVVGGLDPAAFDRDVEGQLNVVFALAQKHGKPIDIHLHDHGTLGVFEIERICERTVAAGMQGRVGVSHAYGLGDVTPDQQKKAADVIAAAGVAIMTNAPGAHPFPPVAILRAAGATVWSGCDNIRDSWWPYGDGDMLGRAQMIGYRSGFNTDAQLALAFDVITDGGAAALGLADHGLRPGAAADFAVLPVGSVPEAVVSAPAAREVWKNGRLIARDGRMLDALRKAA</sequence>
<dbReference type="InterPro" id="IPR032466">
    <property type="entry name" value="Metal_Hydrolase"/>
</dbReference>
<organism evidence="4 5">
    <name type="scientific">Albimonas pacifica</name>
    <dbReference type="NCBI Taxonomy" id="1114924"/>
    <lineage>
        <taxon>Bacteria</taxon>
        <taxon>Pseudomonadati</taxon>
        <taxon>Pseudomonadota</taxon>
        <taxon>Alphaproteobacteria</taxon>
        <taxon>Rhodobacterales</taxon>
        <taxon>Paracoccaceae</taxon>
        <taxon>Albimonas</taxon>
    </lineage>
</organism>
<evidence type="ECO:0000256" key="1">
    <source>
        <dbReference type="ARBA" id="ARBA00022723"/>
    </source>
</evidence>
<dbReference type="EMBL" id="FOQH01000002">
    <property type="protein sequence ID" value="SFH84339.1"/>
    <property type="molecule type" value="Genomic_DNA"/>
</dbReference>
<proteinExistence type="predicted"/>
<evidence type="ECO:0000259" key="3">
    <source>
        <dbReference type="Pfam" id="PF07969"/>
    </source>
</evidence>
<dbReference type="Gene3D" id="2.30.40.10">
    <property type="entry name" value="Urease, subunit C, domain 1"/>
    <property type="match status" value="1"/>
</dbReference>
<dbReference type="FunFam" id="3.20.20.140:FF:000019">
    <property type="entry name" value="Cytosine deaminase"/>
    <property type="match status" value="1"/>
</dbReference>
<accession>A0A1I3DCN5</accession>
<dbReference type="GO" id="GO:0019239">
    <property type="term" value="F:deaminase activity"/>
    <property type="evidence" value="ECO:0007669"/>
    <property type="project" value="UniProtKB-ARBA"/>
</dbReference>
<reference evidence="4 5" key="1">
    <citation type="submission" date="2016-10" db="EMBL/GenBank/DDBJ databases">
        <authorList>
            <person name="de Groot N.N."/>
        </authorList>
    </citation>
    <scope>NUCLEOTIDE SEQUENCE [LARGE SCALE GENOMIC DNA]</scope>
    <source>
        <strain evidence="4 5">CGMCC 1.11030</strain>
    </source>
</reference>
<feature type="domain" description="Amidohydrolase 3" evidence="3">
    <location>
        <begin position="42"/>
        <end position="390"/>
    </location>
</feature>
<gene>
    <name evidence="4" type="ORF">SAMN05216258_102506</name>
</gene>
<evidence type="ECO:0000313" key="4">
    <source>
        <dbReference type="EMBL" id="SFH84339.1"/>
    </source>
</evidence>
<dbReference type="Pfam" id="PF07969">
    <property type="entry name" value="Amidohydro_3"/>
    <property type="match status" value="1"/>
</dbReference>
<dbReference type="GO" id="GO:0046872">
    <property type="term" value="F:metal ion binding"/>
    <property type="evidence" value="ECO:0007669"/>
    <property type="project" value="UniProtKB-KW"/>
</dbReference>
<dbReference type="Gene3D" id="3.20.20.140">
    <property type="entry name" value="Metal-dependent hydrolases"/>
    <property type="match status" value="1"/>
</dbReference>
<dbReference type="InterPro" id="IPR011059">
    <property type="entry name" value="Metal-dep_hydrolase_composite"/>
</dbReference>
<dbReference type="GO" id="GO:0016814">
    <property type="term" value="F:hydrolase activity, acting on carbon-nitrogen (but not peptide) bonds, in cyclic amidines"/>
    <property type="evidence" value="ECO:0007669"/>
    <property type="project" value="UniProtKB-ARBA"/>
</dbReference>
<dbReference type="NCBIfam" id="NF004636">
    <property type="entry name" value="PRK05985.1"/>
    <property type="match status" value="1"/>
</dbReference>
<keyword evidence="2" id="KW-0378">Hydrolase</keyword>
<name>A0A1I3DCN5_9RHOB</name>
<evidence type="ECO:0000256" key="2">
    <source>
        <dbReference type="ARBA" id="ARBA00022801"/>
    </source>
</evidence>
<dbReference type="AlphaFoldDB" id="A0A1I3DCN5"/>
<dbReference type="SUPFAM" id="SSF51556">
    <property type="entry name" value="Metallo-dependent hydrolases"/>
    <property type="match status" value="1"/>
</dbReference>
<dbReference type="PANTHER" id="PTHR32027:SF9">
    <property type="entry name" value="BLL3847 PROTEIN"/>
    <property type="match status" value="1"/>
</dbReference>
<protein>
    <submittedName>
        <fullName evidence="4">Cytosine deaminase</fullName>
    </submittedName>
</protein>
<dbReference type="RefSeq" id="WP_177236152.1">
    <property type="nucleotide sequence ID" value="NZ_FOQH01000002.1"/>
</dbReference>